<dbReference type="AlphaFoldDB" id="A0A1Y3G4Q7"/>
<dbReference type="Proteomes" id="UP000242683">
    <property type="component" value="Unassembled WGS sequence"/>
</dbReference>
<reference evidence="2" key="1">
    <citation type="submission" date="2014-06" db="EMBL/GenBank/DDBJ databases">
        <authorList>
            <person name="Winans N.J."/>
            <person name="Newell P.D."/>
            <person name="Douglas A.E."/>
        </authorList>
    </citation>
    <scope>NUCLEOTIDE SEQUENCE [LARGE SCALE GENOMIC DNA]</scope>
    <source>
        <strain evidence="2">DsW_057</strain>
    </source>
</reference>
<gene>
    <name evidence="1" type="ORF">HK23_06115</name>
</gene>
<protein>
    <submittedName>
        <fullName evidence="1">Uncharacterized protein</fullName>
    </submittedName>
</protein>
<name>A0A1Y3G4Q7_9PROT</name>
<evidence type="ECO:0000313" key="1">
    <source>
        <dbReference type="EMBL" id="OUJ05345.1"/>
    </source>
</evidence>
<organism evidence="1 2">
    <name type="scientific">Acetobacter malorum</name>
    <dbReference type="NCBI Taxonomy" id="178901"/>
    <lineage>
        <taxon>Bacteria</taxon>
        <taxon>Pseudomonadati</taxon>
        <taxon>Pseudomonadota</taxon>
        <taxon>Alphaproteobacteria</taxon>
        <taxon>Acetobacterales</taxon>
        <taxon>Acetobacteraceae</taxon>
        <taxon>Acetobacter</taxon>
    </lineage>
</organism>
<evidence type="ECO:0000313" key="2">
    <source>
        <dbReference type="Proteomes" id="UP000242683"/>
    </source>
</evidence>
<sequence>MNNFSKPRLAVSVRSFGQPALPGRHIIASRPRNDRDLRQSAAIRPDMTEQIRVSSGMSQVWRCKRG</sequence>
<proteinExistence type="predicted"/>
<accession>A0A1Y3G4Q7</accession>
<comment type="caution">
    <text evidence="1">The sequence shown here is derived from an EMBL/GenBank/DDBJ whole genome shotgun (WGS) entry which is preliminary data.</text>
</comment>
<dbReference type="RefSeq" id="WP_086653764.1">
    <property type="nucleotide sequence ID" value="NZ_JOPG01000020.1"/>
</dbReference>
<dbReference type="EMBL" id="JOPG01000020">
    <property type="protein sequence ID" value="OUJ05345.1"/>
    <property type="molecule type" value="Genomic_DNA"/>
</dbReference>
<dbReference type="OrthoDB" id="7223279at2"/>